<gene>
    <name evidence="2" type="ORF">CSUI_002145</name>
</gene>
<name>A0A2C6LA43_9APIC</name>
<sequence>MQARVFRYREQATRSTRKVLVAEGQLNEKLATHFQHLRRRKPNLPYNLQPRKVTASPLLQPNFFLPGVKMQSAVRFLFLVGAAWSTSQLHWVTRSEHDALLFSSASGAVVRTLPPSKLAFADPPVVDAEDRAERTVSSGRKRRPGPFGSRSLAGVRSLKALAITAVVATVFFAGVKLWQCRAALFKATPGQPIVARGGAATNRRLSAADKKQCPLHRPQYYGPLAQLGVGPSEKARRGVTPQSQTP</sequence>
<protein>
    <submittedName>
        <fullName evidence="2">Uncharacterized protein</fullName>
    </submittedName>
</protein>
<feature type="region of interest" description="Disordered" evidence="1">
    <location>
        <begin position="130"/>
        <end position="149"/>
    </location>
</feature>
<reference evidence="2 3" key="1">
    <citation type="journal article" date="2017" name="Int. J. Parasitol.">
        <title>The genome of the protozoan parasite Cystoisospora suis and a reverse vaccinology approach to identify vaccine candidates.</title>
        <authorList>
            <person name="Palmieri N."/>
            <person name="Shrestha A."/>
            <person name="Ruttkowski B."/>
            <person name="Beck T."/>
            <person name="Vogl C."/>
            <person name="Tomley F."/>
            <person name="Blake D.P."/>
            <person name="Joachim A."/>
        </authorList>
    </citation>
    <scope>NUCLEOTIDE SEQUENCE [LARGE SCALE GENOMIC DNA]</scope>
    <source>
        <strain evidence="2 3">Wien I</strain>
    </source>
</reference>
<dbReference type="EMBL" id="MIGC01000892">
    <property type="protein sequence ID" value="PHJ24004.1"/>
    <property type="molecule type" value="Genomic_DNA"/>
</dbReference>
<dbReference type="RefSeq" id="XP_067925678.1">
    <property type="nucleotide sequence ID" value="XM_068062347.1"/>
</dbReference>
<organism evidence="2 3">
    <name type="scientific">Cystoisospora suis</name>
    <dbReference type="NCBI Taxonomy" id="483139"/>
    <lineage>
        <taxon>Eukaryota</taxon>
        <taxon>Sar</taxon>
        <taxon>Alveolata</taxon>
        <taxon>Apicomplexa</taxon>
        <taxon>Conoidasida</taxon>
        <taxon>Coccidia</taxon>
        <taxon>Eucoccidiorida</taxon>
        <taxon>Eimeriorina</taxon>
        <taxon>Sarcocystidae</taxon>
        <taxon>Cystoisospora</taxon>
    </lineage>
</organism>
<accession>A0A2C6LA43</accession>
<evidence type="ECO:0000313" key="2">
    <source>
        <dbReference type="EMBL" id="PHJ24004.1"/>
    </source>
</evidence>
<evidence type="ECO:0000256" key="1">
    <source>
        <dbReference type="SAM" id="MobiDB-lite"/>
    </source>
</evidence>
<proteinExistence type="predicted"/>
<keyword evidence="3" id="KW-1185">Reference proteome</keyword>
<comment type="caution">
    <text evidence="2">The sequence shown here is derived from an EMBL/GenBank/DDBJ whole genome shotgun (WGS) entry which is preliminary data.</text>
</comment>
<dbReference type="Proteomes" id="UP000221165">
    <property type="component" value="Unassembled WGS sequence"/>
</dbReference>
<dbReference type="AlphaFoldDB" id="A0A2C6LA43"/>
<feature type="region of interest" description="Disordered" evidence="1">
    <location>
        <begin position="224"/>
        <end position="246"/>
    </location>
</feature>
<evidence type="ECO:0000313" key="3">
    <source>
        <dbReference type="Proteomes" id="UP000221165"/>
    </source>
</evidence>
<dbReference type="VEuPathDB" id="ToxoDB:CSUI_002145"/>
<dbReference type="GeneID" id="94425558"/>